<organism evidence="1">
    <name type="scientific">Drosophila melanogaster</name>
    <name type="common">Fruit fly</name>
    <dbReference type="NCBI Taxonomy" id="7227"/>
    <lineage>
        <taxon>Eukaryota</taxon>
        <taxon>Metazoa</taxon>
        <taxon>Ecdysozoa</taxon>
        <taxon>Arthropoda</taxon>
        <taxon>Hexapoda</taxon>
        <taxon>Insecta</taxon>
        <taxon>Pterygota</taxon>
        <taxon>Neoptera</taxon>
        <taxon>Endopterygota</taxon>
        <taxon>Diptera</taxon>
        <taxon>Brachycera</taxon>
        <taxon>Muscomorpha</taxon>
        <taxon>Ephydroidea</taxon>
        <taxon>Drosophilidae</taxon>
        <taxon>Drosophila</taxon>
        <taxon>Sophophora</taxon>
    </lineage>
</organism>
<accession>Q6IJ96</accession>
<proteinExistence type="predicted"/>
<sequence length="86" mass="9349">MFYSRFGRHLIMQNGTFHLQRLGGVCSHSGLSFDPPNGSRTMEIATVELFVARALFTSATCVSVSVPQLKTQKPGSIWGSNSGSRT</sequence>
<dbReference type="AlphaFoldDB" id="Q6IJ96"/>
<protein>
    <submittedName>
        <fullName evidence="1">HDC15595</fullName>
    </submittedName>
</protein>
<evidence type="ECO:0000313" key="1">
    <source>
        <dbReference type="EMBL" id="DAA04325.1"/>
    </source>
</evidence>
<gene>
    <name evidence="1" type="ORF">HDC15595</name>
</gene>
<reference evidence="1" key="1">
    <citation type="journal article" date="2003" name="Genome Biol.">
        <title>An integrated gene annotation and transcriptional profiling approach towards the full gene content of the Drosophila genome.</title>
        <authorList>
            <person name="Hild M."/>
            <person name="Beckmann B."/>
            <person name="Haas S.A."/>
            <person name="Koch B."/>
            <person name="Solovyev V."/>
            <person name="Busold C."/>
            <person name="Fellenberg K."/>
            <person name="Boutros M."/>
            <person name="Vingron M."/>
            <person name="Sauer F."/>
            <person name="Hoheisel J.D."/>
            <person name="Paro R."/>
        </authorList>
    </citation>
    <scope>NUCLEOTIDE SEQUENCE</scope>
</reference>
<dbReference type="EMBL" id="BK002820">
    <property type="protein sequence ID" value="DAA04325.1"/>
    <property type="molecule type" value="Genomic_DNA"/>
</dbReference>
<name>Q6IJ96_DROME</name>